<dbReference type="InterPro" id="IPR039424">
    <property type="entry name" value="SBP_5"/>
</dbReference>
<dbReference type="Proteomes" id="UP001500016">
    <property type="component" value="Unassembled WGS sequence"/>
</dbReference>
<dbReference type="CDD" id="cd08501">
    <property type="entry name" value="PBP2_Lpqw"/>
    <property type="match status" value="1"/>
</dbReference>
<feature type="compositionally biased region" description="Basic and acidic residues" evidence="1">
    <location>
        <begin position="323"/>
        <end position="333"/>
    </location>
</feature>
<dbReference type="Gene3D" id="3.40.190.10">
    <property type="entry name" value="Periplasmic binding protein-like II"/>
    <property type="match status" value="2"/>
</dbReference>
<evidence type="ECO:0000313" key="4">
    <source>
        <dbReference type="Proteomes" id="UP001500016"/>
    </source>
</evidence>
<dbReference type="PANTHER" id="PTHR30290">
    <property type="entry name" value="PERIPLASMIC BINDING COMPONENT OF ABC TRANSPORTER"/>
    <property type="match status" value="1"/>
</dbReference>
<dbReference type="RefSeq" id="WP_344527293.1">
    <property type="nucleotide sequence ID" value="NZ_BAAAPE010000007.1"/>
</dbReference>
<dbReference type="InterPro" id="IPR000914">
    <property type="entry name" value="SBP_5_dom"/>
</dbReference>
<dbReference type="Pfam" id="PF00496">
    <property type="entry name" value="SBP_bac_5"/>
    <property type="match status" value="1"/>
</dbReference>
<dbReference type="Gene3D" id="3.10.105.10">
    <property type="entry name" value="Dipeptide-binding Protein, Domain 3"/>
    <property type="match status" value="2"/>
</dbReference>
<feature type="domain" description="Solute-binding protein family 5" evidence="2">
    <location>
        <begin position="139"/>
        <end position="462"/>
    </location>
</feature>
<feature type="region of interest" description="Disordered" evidence="1">
    <location>
        <begin position="412"/>
        <end position="442"/>
    </location>
</feature>
<feature type="compositionally biased region" description="Basic and acidic residues" evidence="1">
    <location>
        <begin position="479"/>
        <end position="494"/>
    </location>
</feature>
<comment type="caution">
    <text evidence="3">The sequence shown here is derived from an EMBL/GenBank/DDBJ whole genome shotgun (WGS) entry which is preliminary data.</text>
</comment>
<feature type="compositionally biased region" description="Basic and acidic residues" evidence="1">
    <location>
        <begin position="340"/>
        <end position="363"/>
    </location>
</feature>
<sequence>MRAVPERTAPDPATGSLAGSFAGSAALRRRTVALLTAGVLLPLPLAGCSSAEGDTGGGGSGASGEAVRDVPSAARGEVASGGTLRWAVDRAPSTLNAFQPDADEATDRVAGATLPALFSLDEKAKPEPNPDYLREAEVTKTEPRQTVVYKLNPKARWSDGRAIGVADFRAQWRALRGKNSAYWTARNAGYDRIGKVTRGEGAHEVKVVFARPYADWKSLFTPLYPREVMGDPKKFNDGARTSLPASAGPFRPARAGKEREGERRKAARTTVLERNPHWWGERAKLDRIELKAVPRGKRGAALRTGTVDLADIDGKAARRIAEANKSDLGDHAKGTSGKGTSDKGRSKERARQRTPAEKRDDRALRTYALRKALDPAYTQLSLNGASGPLADERVRRAVARALDREALAKQALGASGLPSEPLGSHLRMTNQDGYEDNSEAVGGRDLESAQSLLADAGWKGGGRISRGGHDNPAAAGADKAGHAGGRDGKEKREGAPGGPAEPGAEAPAAGAAAPAPHRLEAEAAAVPISAEVARRVTGRPLSLMPSATAQRAAVLEQAARADMTQARAEGSHAGMKRARAALARARAIGARAHELNLLSVGSATAVRTKDGKPLALRFVLPAGPGSEQIRATGERIADMLNGVGIRTQIKEVPDASYFKDHIAAGEYDLALYSWPATAYPATDARPIFAKPQPAADGSLLVEQNYSRVGTDQIDQLFEQAAGELDDGRRKDLMKKADARIWAAAGSLPLYQRPQLVAAKDRVVNAGAFGFQTPRYQDIGFRRSGS</sequence>
<evidence type="ECO:0000313" key="3">
    <source>
        <dbReference type="EMBL" id="GAA2072751.1"/>
    </source>
</evidence>
<reference evidence="3 4" key="1">
    <citation type="journal article" date="2019" name="Int. J. Syst. Evol. Microbiol.">
        <title>The Global Catalogue of Microorganisms (GCM) 10K type strain sequencing project: providing services to taxonomists for standard genome sequencing and annotation.</title>
        <authorList>
            <consortium name="The Broad Institute Genomics Platform"/>
            <consortium name="The Broad Institute Genome Sequencing Center for Infectious Disease"/>
            <person name="Wu L."/>
            <person name="Ma J."/>
        </authorList>
    </citation>
    <scope>NUCLEOTIDE SEQUENCE [LARGE SCALE GENOMIC DNA]</scope>
    <source>
        <strain evidence="3 4">JCM 15478</strain>
    </source>
</reference>
<feature type="compositionally biased region" description="Low complexity" evidence="1">
    <location>
        <begin position="501"/>
        <end position="516"/>
    </location>
</feature>
<dbReference type="Gene3D" id="3.90.76.10">
    <property type="entry name" value="Dipeptide-binding Protein, Domain 1"/>
    <property type="match status" value="1"/>
</dbReference>
<feature type="region of interest" description="Disordered" evidence="1">
    <location>
        <begin position="463"/>
        <end position="516"/>
    </location>
</feature>
<accession>A0ABN2VU58</accession>
<organism evidence="3 4">
    <name type="scientific">Streptomyces albiaxialis</name>
    <dbReference type="NCBI Taxonomy" id="329523"/>
    <lineage>
        <taxon>Bacteria</taxon>
        <taxon>Bacillati</taxon>
        <taxon>Actinomycetota</taxon>
        <taxon>Actinomycetes</taxon>
        <taxon>Kitasatosporales</taxon>
        <taxon>Streptomycetaceae</taxon>
        <taxon>Streptomyces</taxon>
    </lineage>
</organism>
<gene>
    <name evidence="3" type="ORF">GCM10009801_25560</name>
</gene>
<feature type="region of interest" description="Disordered" evidence="1">
    <location>
        <begin position="52"/>
        <end position="79"/>
    </location>
</feature>
<feature type="region of interest" description="Disordered" evidence="1">
    <location>
        <begin position="1"/>
        <end position="20"/>
    </location>
</feature>
<feature type="compositionally biased region" description="Basic and acidic residues" evidence="1">
    <location>
        <begin position="255"/>
        <end position="264"/>
    </location>
</feature>
<protein>
    <recommendedName>
        <fullName evidence="2">Solute-binding protein family 5 domain-containing protein</fullName>
    </recommendedName>
</protein>
<dbReference type="EMBL" id="BAAAPE010000007">
    <property type="protein sequence ID" value="GAA2072751.1"/>
    <property type="molecule type" value="Genomic_DNA"/>
</dbReference>
<name>A0ABN2VU58_9ACTN</name>
<evidence type="ECO:0000256" key="1">
    <source>
        <dbReference type="SAM" id="MobiDB-lite"/>
    </source>
</evidence>
<dbReference type="PANTHER" id="PTHR30290:SF65">
    <property type="entry name" value="MONOACYL PHOSPHATIDYLINOSITOL TETRAMANNOSIDE-BINDING PROTEIN LPQW-RELATED"/>
    <property type="match status" value="1"/>
</dbReference>
<proteinExistence type="predicted"/>
<evidence type="ECO:0000259" key="2">
    <source>
        <dbReference type="Pfam" id="PF00496"/>
    </source>
</evidence>
<feature type="region of interest" description="Disordered" evidence="1">
    <location>
        <begin position="323"/>
        <end position="363"/>
    </location>
</feature>
<keyword evidence="4" id="KW-1185">Reference proteome</keyword>
<dbReference type="SUPFAM" id="SSF53850">
    <property type="entry name" value="Periplasmic binding protein-like II"/>
    <property type="match status" value="2"/>
</dbReference>
<feature type="region of interest" description="Disordered" evidence="1">
    <location>
        <begin position="238"/>
        <end position="267"/>
    </location>
</feature>